<evidence type="ECO:0000259" key="4">
    <source>
        <dbReference type="PROSITE" id="PS50887"/>
    </source>
</evidence>
<dbReference type="PANTHER" id="PTHR45138">
    <property type="entry name" value="REGULATORY COMPONENTS OF SENSORY TRANSDUCTION SYSTEM"/>
    <property type="match status" value="1"/>
</dbReference>
<dbReference type="EC" id="2.7.7.65" evidence="1"/>
<keyword evidence="6" id="KW-1185">Reference proteome</keyword>
<dbReference type="InterPro" id="IPR050469">
    <property type="entry name" value="Diguanylate_Cyclase"/>
</dbReference>
<dbReference type="GO" id="GO:0005886">
    <property type="term" value="C:plasma membrane"/>
    <property type="evidence" value="ECO:0007669"/>
    <property type="project" value="TreeGrafter"/>
</dbReference>
<dbReference type="SUPFAM" id="SSF55073">
    <property type="entry name" value="Nucleotide cyclase"/>
    <property type="match status" value="1"/>
</dbReference>
<feature type="transmembrane region" description="Helical" evidence="3">
    <location>
        <begin position="36"/>
        <end position="55"/>
    </location>
</feature>
<reference evidence="5 6" key="1">
    <citation type="journal article" date="2015" name="Int. J. Syst. Evol. Microbiol.">
        <title>Description of Sphingopyxis fribergensis sp. nov. - a soil bacterium with the ability to degrade styrene and phenylacetic acid.</title>
        <authorList>
            <person name="Oelschlagel M."/>
            <person name="Ruckert C."/>
            <person name="Kalinowski J."/>
            <person name="Schmidt G."/>
            <person name="Schlomann M."/>
            <person name="Tischler D."/>
        </authorList>
    </citation>
    <scope>NUCLEOTIDE SEQUENCE [LARGE SCALE GENOMIC DNA]</scope>
    <source>
        <strain evidence="5 6">Kp5.2</strain>
    </source>
</reference>
<dbReference type="HOGENOM" id="CLU_000445_11_1_5"/>
<dbReference type="STRING" id="1515612.SKP52_15220"/>
<feature type="transmembrane region" description="Helical" evidence="3">
    <location>
        <begin position="95"/>
        <end position="114"/>
    </location>
</feature>
<feature type="domain" description="GGDEF" evidence="4">
    <location>
        <begin position="248"/>
        <end position="380"/>
    </location>
</feature>
<dbReference type="PANTHER" id="PTHR45138:SF9">
    <property type="entry name" value="DIGUANYLATE CYCLASE DGCM-RELATED"/>
    <property type="match status" value="1"/>
</dbReference>
<dbReference type="KEGG" id="sphk:SKP52_15220"/>
<name>A0A0A7PKZ8_9SPHN</name>
<evidence type="ECO:0000256" key="1">
    <source>
        <dbReference type="ARBA" id="ARBA00012528"/>
    </source>
</evidence>
<dbReference type="RefSeq" id="WP_039576031.1">
    <property type="nucleotide sequence ID" value="NZ_CP009122.1"/>
</dbReference>
<dbReference type="InterPro" id="IPR000160">
    <property type="entry name" value="GGDEF_dom"/>
</dbReference>
<dbReference type="InterPro" id="IPR029787">
    <property type="entry name" value="Nucleotide_cyclase"/>
</dbReference>
<dbReference type="OrthoDB" id="384661at2"/>
<dbReference type="Pfam" id="PF00990">
    <property type="entry name" value="GGDEF"/>
    <property type="match status" value="1"/>
</dbReference>
<dbReference type="GO" id="GO:0052621">
    <property type="term" value="F:diguanylate cyclase activity"/>
    <property type="evidence" value="ECO:0007669"/>
    <property type="project" value="UniProtKB-EC"/>
</dbReference>
<keyword evidence="3" id="KW-1133">Transmembrane helix</keyword>
<dbReference type="InterPro" id="IPR043128">
    <property type="entry name" value="Rev_trsase/Diguanyl_cyclase"/>
</dbReference>
<dbReference type="PROSITE" id="PS50887">
    <property type="entry name" value="GGDEF"/>
    <property type="match status" value="1"/>
</dbReference>
<proteinExistence type="predicted"/>
<dbReference type="GO" id="GO:0043709">
    <property type="term" value="P:cell adhesion involved in single-species biofilm formation"/>
    <property type="evidence" value="ECO:0007669"/>
    <property type="project" value="TreeGrafter"/>
</dbReference>
<dbReference type="Gene3D" id="3.30.70.270">
    <property type="match status" value="1"/>
</dbReference>
<evidence type="ECO:0000256" key="3">
    <source>
        <dbReference type="SAM" id="Phobius"/>
    </source>
</evidence>
<feature type="transmembrane region" description="Helical" evidence="3">
    <location>
        <begin position="120"/>
        <end position="139"/>
    </location>
</feature>
<comment type="catalytic activity">
    <reaction evidence="2">
        <text>2 GTP = 3',3'-c-di-GMP + 2 diphosphate</text>
        <dbReference type="Rhea" id="RHEA:24898"/>
        <dbReference type="ChEBI" id="CHEBI:33019"/>
        <dbReference type="ChEBI" id="CHEBI:37565"/>
        <dbReference type="ChEBI" id="CHEBI:58805"/>
        <dbReference type="EC" id="2.7.7.65"/>
    </reaction>
</comment>
<dbReference type="GO" id="GO:1902201">
    <property type="term" value="P:negative regulation of bacterial-type flagellum-dependent cell motility"/>
    <property type="evidence" value="ECO:0007669"/>
    <property type="project" value="TreeGrafter"/>
</dbReference>
<evidence type="ECO:0000313" key="5">
    <source>
        <dbReference type="EMBL" id="AJA09923.1"/>
    </source>
</evidence>
<sequence>MTAAFVLGINMSVAGIFAVAFAVVAATNRGARGARWLAAGYGMGIIYVALEFLLTRQVDPTPVGIGIFLVFLLALSFALVGIAHHYRAPPPWGTMAAIWVVTILAVPVIFSLTYGSTLRLTLYQLPYFAMQTLLGFMIWRSGRRQALDLLLIALQAIAATIYLAKPFIASIVGTASAPQGYMATTYAAISQSGSVVTLMAIALVMLLVIMRDTTAEMVARSETDPLSSVLNRRGFEHHAELALLRGADAAVLVAADLDDFKKINDSFGHAAGDGVIAHFAAMLVDAAPAGAIVGRVGGEEFAVLIPDALLSDGRLYAETVRMTFAAAQLPVLGVDRGFTASFGVAQRTLDDSLFDLSRRADAALYRAKAGGRNQVRVALGELAPMPAVGVG</sequence>
<dbReference type="AlphaFoldDB" id="A0A0A7PKZ8"/>
<dbReference type="EMBL" id="CP009122">
    <property type="protein sequence ID" value="AJA09923.1"/>
    <property type="molecule type" value="Genomic_DNA"/>
</dbReference>
<feature type="transmembrane region" description="Helical" evidence="3">
    <location>
        <begin position="188"/>
        <end position="210"/>
    </location>
</feature>
<evidence type="ECO:0000256" key="2">
    <source>
        <dbReference type="ARBA" id="ARBA00034247"/>
    </source>
</evidence>
<feature type="transmembrane region" description="Helical" evidence="3">
    <location>
        <begin position="146"/>
        <end position="168"/>
    </location>
</feature>
<keyword evidence="3" id="KW-0472">Membrane</keyword>
<protein>
    <recommendedName>
        <fullName evidence="1">diguanylate cyclase</fullName>
        <ecNumber evidence="1">2.7.7.65</ecNumber>
    </recommendedName>
</protein>
<dbReference type="NCBIfam" id="TIGR00254">
    <property type="entry name" value="GGDEF"/>
    <property type="match status" value="1"/>
</dbReference>
<evidence type="ECO:0000313" key="6">
    <source>
        <dbReference type="Proteomes" id="UP000030907"/>
    </source>
</evidence>
<organism evidence="5 6">
    <name type="scientific">Sphingopyxis fribergensis</name>
    <dbReference type="NCBI Taxonomy" id="1515612"/>
    <lineage>
        <taxon>Bacteria</taxon>
        <taxon>Pseudomonadati</taxon>
        <taxon>Pseudomonadota</taxon>
        <taxon>Alphaproteobacteria</taxon>
        <taxon>Sphingomonadales</taxon>
        <taxon>Sphingomonadaceae</taxon>
        <taxon>Sphingopyxis</taxon>
    </lineage>
</organism>
<feature type="transmembrane region" description="Helical" evidence="3">
    <location>
        <begin position="6"/>
        <end position="24"/>
    </location>
</feature>
<accession>A0A0A7PKZ8</accession>
<dbReference type="CDD" id="cd01949">
    <property type="entry name" value="GGDEF"/>
    <property type="match status" value="1"/>
</dbReference>
<dbReference type="SMART" id="SM00267">
    <property type="entry name" value="GGDEF"/>
    <property type="match status" value="1"/>
</dbReference>
<keyword evidence="3" id="KW-0812">Transmembrane</keyword>
<dbReference type="Proteomes" id="UP000030907">
    <property type="component" value="Chromosome"/>
</dbReference>
<gene>
    <name evidence="5" type="ORF">SKP52_15220</name>
</gene>
<feature type="transmembrane region" description="Helical" evidence="3">
    <location>
        <begin position="61"/>
        <end position="83"/>
    </location>
</feature>